<dbReference type="InterPro" id="IPR000095">
    <property type="entry name" value="CRIB_dom"/>
</dbReference>
<dbReference type="PROSITE" id="PS50108">
    <property type="entry name" value="CRIB"/>
    <property type="match status" value="1"/>
</dbReference>
<comment type="subcellular location">
    <subcellularLocation>
        <location evidence="1">Cytoplasm</location>
        <location evidence="1">Cytoskeleton</location>
    </subcellularLocation>
</comment>
<gene>
    <name evidence="7" type="ORF">BCV72DRAFT_314911</name>
</gene>
<feature type="compositionally biased region" description="Pro residues" evidence="5">
    <location>
        <begin position="360"/>
        <end position="378"/>
    </location>
</feature>
<organism evidence="7">
    <name type="scientific">Rhizopus microsporus var. microsporus</name>
    <dbReference type="NCBI Taxonomy" id="86635"/>
    <lineage>
        <taxon>Eukaryota</taxon>
        <taxon>Fungi</taxon>
        <taxon>Fungi incertae sedis</taxon>
        <taxon>Mucoromycota</taxon>
        <taxon>Mucoromycotina</taxon>
        <taxon>Mucoromycetes</taxon>
        <taxon>Mucorales</taxon>
        <taxon>Mucorineae</taxon>
        <taxon>Rhizopodaceae</taxon>
        <taxon>Rhizopus</taxon>
    </lineage>
</organism>
<feature type="region of interest" description="Disordered" evidence="5">
    <location>
        <begin position="97"/>
        <end position="424"/>
    </location>
</feature>
<dbReference type="SUPFAM" id="SSF47912">
    <property type="entry name" value="Wiscott-Aldrich syndrome protein, WASP, C-terminal domain"/>
    <property type="match status" value="1"/>
</dbReference>
<sequence length="456" mass="48480">MAGLSFADIDDADVFFNKLNSRETHSHKKKKETSGKKPKGKLDKSQIGLPSEFRHLGHIGYTPSKGFSVQNSSPEWNGFFDQLKDLGLTTTEINDNQEFIQDFVSKRGGFSQQRPQPPPPPPRSSNQKTRPPPPPPRKIASVGGRRPPPPPPPSRRTAPPPPPMRPSTRMAVPRSSIPAPPPPIPRKTTESDFSQKAIQETTITRPSLPPPPPPIRKQPEPSSQPSRSPSITKSNNPYKMLANDNDQPALSAIPAFPFPEATEDHEASPVNRPPPIRRAPPPVPSTRQTISTLPAFTPANDEYSAVSPVETTLSTAQAAIPPPPPPPPLPAQTSHIPPPPPPPLAPPAPPAPPAQASSIPTPPPAQTSPIPAPAPPPSSANANQSPPPAAGGIQALRNTPTEVKRDRSIPAAATTSTTDAKGGDLATSLIAALNDRKKAILSDDDESDSDGSEWDD</sequence>
<proteinExistence type="predicted"/>
<dbReference type="Proteomes" id="UP000242414">
    <property type="component" value="Unassembled WGS sequence"/>
</dbReference>
<reference evidence="7" key="1">
    <citation type="journal article" date="2016" name="Proc. Natl. Acad. Sci. U.S.A.">
        <title>Lipid metabolic changes in an early divergent fungus govern the establishment of a mutualistic symbiosis with endobacteria.</title>
        <authorList>
            <person name="Lastovetsky O.A."/>
            <person name="Gaspar M.L."/>
            <person name="Mondo S.J."/>
            <person name="LaButti K.M."/>
            <person name="Sandor L."/>
            <person name="Grigoriev I.V."/>
            <person name="Henry S.A."/>
            <person name="Pawlowska T.E."/>
        </authorList>
    </citation>
    <scope>NUCLEOTIDE SEQUENCE [LARGE SCALE GENOMIC DNA]</scope>
    <source>
        <strain evidence="7">ATCC 52814</strain>
    </source>
</reference>
<evidence type="ECO:0000256" key="2">
    <source>
        <dbReference type="ARBA" id="ARBA00022490"/>
    </source>
</evidence>
<dbReference type="Pfam" id="PF00786">
    <property type="entry name" value="PBD"/>
    <property type="match status" value="1"/>
</dbReference>
<feature type="compositionally biased region" description="Pro residues" evidence="5">
    <location>
        <begin position="207"/>
        <end position="216"/>
    </location>
</feature>
<protein>
    <recommendedName>
        <fullName evidence="6">CRIB domain-containing protein</fullName>
    </recommendedName>
</protein>
<dbReference type="AlphaFoldDB" id="A0A1X0QV20"/>
<dbReference type="EMBL" id="KV921997">
    <property type="protein sequence ID" value="ORE03610.1"/>
    <property type="molecule type" value="Genomic_DNA"/>
</dbReference>
<dbReference type="Gene3D" id="3.90.810.10">
    <property type="entry name" value="CRIB domain"/>
    <property type="match status" value="1"/>
</dbReference>
<dbReference type="VEuPathDB" id="FungiDB:BCV72DRAFT_314911"/>
<evidence type="ECO:0000256" key="1">
    <source>
        <dbReference type="ARBA" id="ARBA00004245"/>
    </source>
</evidence>
<dbReference type="InterPro" id="IPR036936">
    <property type="entry name" value="CRIB_dom_sf"/>
</dbReference>
<keyword evidence="3" id="KW-0597">Phosphoprotein</keyword>
<feature type="compositionally biased region" description="Pro residues" evidence="5">
    <location>
        <begin position="320"/>
        <end position="353"/>
    </location>
</feature>
<feature type="compositionally biased region" description="Polar residues" evidence="5">
    <location>
        <begin position="285"/>
        <end position="294"/>
    </location>
</feature>
<keyword evidence="4" id="KW-0206">Cytoskeleton</keyword>
<accession>A0A1X0QV20</accession>
<dbReference type="GO" id="GO:0007015">
    <property type="term" value="P:actin filament organization"/>
    <property type="evidence" value="ECO:0007669"/>
    <property type="project" value="InterPro"/>
</dbReference>
<keyword evidence="2" id="KW-0963">Cytoplasm</keyword>
<evidence type="ECO:0000256" key="4">
    <source>
        <dbReference type="ARBA" id="ARBA00023212"/>
    </source>
</evidence>
<feature type="compositionally biased region" description="Low complexity" evidence="5">
    <location>
        <begin position="220"/>
        <end position="230"/>
    </location>
</feature>
<evidence type="ECO:0000313" key="7">
    <source>
        <dbReference type="EMBL" id="ORE03610.1"/>
    </source>
</evidence>
<feature type="domain" description="CRIB" evidence="6">
    <location>
        <begin position="47"/>
        <end position="60"/>
    </location>
</feature>
<name>A0A1X0QV20_RHIZD</name>
<dbReference type="InterPro" id="IPR011026">
    <property type="entry name" value="WAS_C"/>
</dbReference>
<evidence type="ECO:0000259" key="6">
    <source>
        <dbReference type="PROSITE" id="PS50108"/>
    </source>
</evidence>
<dbReference type="PRINTS" id="PR01217">
    <property type="entry name" value="PRICHEXTENSN"/>
</dbReference>
<feature type="compositionally biased region" description="Polar residues" evidence="5">
    <location>
        <begin position="191"/>
        <end position="205"/>
    </location>
</feature>
<feature type="compositionally biased region" description="Pro residues" evidence="5">
    <location>
        <begin position="146"/>
        <end position="165"/>
    </location>
</feature>
<feature type="region of interest" description="Disordered" evidence="5">
    <location>
        <begin position="20"/>
        <end position="51"/>
    </location>
</feature>
<feature type="compositionally biased region" description="Low complexity" evidence="5">
    <location>
        <begin position="166"/>
        <end position="177"/>
    </location>
</feature>
<evidence type="ECO:0000256" key="3">
    <source>
        <dbReference type="ARBA" id="ARBA00022553"/>
    </source>
</evidence>
<dbReference type="OrthoDB" id="8963340at2759"/>
<feature type="compositionally biased region" description="Basic and acidic residues" evidence="5">
    <location>
        <begin position="32"/>
        <end position="44"/>
    </location>
</feature>
<feature type="compositionally biased region" description="Pro residues" evidence="5">
    <location>
        <begin position="271"/>
        <end position="284"/>
    </location>
</feature>
<dbReference type="GO" id="GO:0005856">
    <property type="term" value="C:cytoskeleton"/>
    <property type="evidence" value="ECO:0007669"/>
    <property type="project" value="UniProtKB-SubCell"/>
</dbReference>
<evidence type="ECO:0000256" key="5">
    <source>
        <dbReference type="SAM" id="MobiDB-lite"/>
    </source>
</evidence>